<dbReference type="GeneID" id="18936540"/>
<evidence type="ECO:0000313" key="3">
    <source>
        <dbReference type="Proteomes" id="UP000001072"/>
    </source>
</evidence>
<dbReference type="EMBL" id="GL883148">
    <property type="protein sequence ID" value="EGG00343.1"/>
    <property type="molecule type" value="Genomic_DNA"/>
</dbReference>
<feature type="compositionally biased region" description="Low complexity" evidence="1">
    <location>
        <begin position="122"/>
        <end position="139"/>
    </location>
</feature>
<proteinExistence type="predicted"/>
<dbReference type="InParanoid" id="F4S4T3"/>
<dbReference type="KEGG" id="mlr:MELLADRAFT_93331"/>
<accession>F4S4T3</accession>
<evidence type="ECO:0000313" key="2">
    <source>
        <dbReference type="EMBL" id="EGG00343.1"/>
    </source>
</evidence>
<dbReference type="Proteomes" id="UP000001072">
    <property type="component" value="Unassembled WGS sequence"/>
</dbReference>
<dbReference type="AlphaFoldDB" id="F4S4T3"/>
<protein>
    <submittedName>
        <fullName evidence="2">Uncharacterized protein</fullName>
    </submittedName>
</protein>
<dbReference type="RefSeq" id="XP_007416362.1">
    <property type="nucleotide sequence ID" value="XM_007416300.1"/>
</dbReference>
<feature type="region of interest" description="Disordered" evidence="1">
    <location>
        <begin position="107"/>
        <end position="139"/>
    </location>
</feature>
<reference evidence="3" key="1">
    <citation type="journal article" date="2011" name="Proc. Natl. Acad. Sci. U.S.A.">
        <title>Obligate biotrophy features unraveled by the genomic analysis of rust fungi.</title>
        <authorList>
            <person name="Duplessis S."/>
            <person name="Cuomo C.A."/>
            <person name="Lin Y.-C."/>
            <person name="Aerts A."/>
            <person name="Tisserant E."/>
            <person name="Veneault-Fourrey C."/>
            <person name="Joly D.L."/>
            <person name="Hacquard S."/>
            <person name="Amselem J."/>
            <person name="Cantarel B.L."/>
            <person name="Chiu R."/>
            <person name="Coutinho P.M."/>
            <person name="Feau N."/>
            <person name="Field M."/>
            <person name="Frey P."/>
            <person name="Gelhaye E."/>
            <person name="Goldberg J."/>
            <person name="Grabherr M.G."/>
            <person name="Kodira C.D."/>
            <person name="Kohler A."/>
            <person name="Kuees U."/>
            <person name="Lindquist E.A."/>
            <person name="Lucas S.M."/>
            <person name="Mago R."/>
            <person name="Mauceli E."/>
            <person name="Morin E."/>
            <person name="Murat C."/>
            <person name="Pangilinan J.L."/>
            <person name="Park R."/>
            <person name="Pearson M."/>
            <person name="Quesneville H."/>
            <person name="Rouhier N."/>
            <person name="Sakthikumar S."/>
            <person name="Salamov A.A."/>
            <person name="Schmutz J."/>
            <person name="Selles B."/>
            <person name="Shapiro H."/>
            <person name="Tanguay P."/>
            <person name="Tuskan G.A."/>
            <person name="Henrissat B."/>
            <person name="Van de Peer Y."/>
            <person name="Rouze P."/>
            <person name="Ellis J.G."/>
            <person name="Dodds P.N."/>
            <person name="Schein J.E."/>
            <person name="Zhong S."/>
            <person name="Hamelin R.C."/>
            <person name="Grigoriev I.V."/>
            <person name="Szabo L.J."/>
            <person name="Martin F."/>
        </authorList>
    </citation>
    <scope>NUCLEOTIDE SEQUENCE [LARGE SCALE GENOMIC DNA]</scope>
    <source>
        <strain evidence="3">98AG31 / pathotype 3-4-7</strain>
    </source>
</reference>
<keyword evidence="3" id="KW-1185">Reference proteome</keyword>
<organism evidence="3">
    <name type="scientific">Melampsora larici-populina (strain 98AG31 / pathotype 3-4-7)</name>
    <name type="common">Poplar leaf rust fungus</name>
    <dbReference type="NCBI Taxonomy" id="747676"/>
    <lineage>
        <taxon>Eukaryota</taxon>
        <taxon>Fungi</taxon>
        <taxon>Dikarya</taxon>
        <taxon>Basidiomycota</taxon>
        <taxon>Pucciniomycotina</taxon>
        <taxon>Pucciniomycetes</taxon>
        <taxon>Pucciniales</taxon>
        <taxon>Melampsoraceae</taxon>
        <taxon>Melampsora</taxon>
    </lineage>
</organism>
<sequence>MGSQARRHSQQVKAIYPHFYDLDVFMGDQPSETPLDQLESLSDLNTKACMDALGLTSSQASVGTSQVHKEIMDLEDNNTTSDVGYTNDSFDLAPQMIHSALTQPVNQANHPRKTNNPKCFQESLVGGEEESSNSSSSPFGSKKACALCHGTFLKSLGFNDKPDTSPNNHKLGLVTEQLIKFQDTNSKQRKRTLDLQSDVIKGQVSIRETIAGAMLEMTNVLKVMTNPPKDKTTQELDILRLDLEKSDYEYCLANQRAEILDLELKQKAKLIEHFEKSAK</sequence>
<gene>
    <name evidence="2" type="ORF">MELLADRAFT_93331</name>
</gene>
<evidence type="ECO:0000256" key="1">
    <source>
        <dbReference type="SAM" id="MobiDB-lite"/>
    </source>
</evidence>
<name>F4S4T3_MELLP</name>
<dbReference type="HOGENOM" id="CLU_997759_0_0_1"/>
<dbReference type="VEuPathDB" id="FungiDB:MELLADRAFT_93331"/>